<evidence type="ECO:0000313" key="5">
    <source>
        <dbReference type="Proteomes" id="UP000631421"/>
    </source>
</evidence>
<comment type="caution">
    <text evidence="4">The sequence shown here is derived from an EMBL/GenBank/DDBJ whole genome shotgun (WGS) entry which is preliminary data.</text>
</comment>
<sequence>MSNQTSADTNAPSKDWLQVFKDFFSKKLKRLATPQGISYAVIGAIAASSAMVTGLEIEFVPSLERQAQSTFFSWRGTIAPPKDIIILAIDDLSLRQGDFYDAKKRPFLEPFRTTTWKRIVYAQVLEKLAKAGAKAVAFDILFVAPSDHGEADDKRFEQAIAKYGSKAVFAASYEFTQIGDANIMQFASPEAIFPVKPSNLGLINFQPEITQNIHRLGVQPPADSGLPIIPTFAATALNTAKINYPTPRGDGIYFFGGADTWANAKQQIPFYYVIDPDTWQSEELQNGKFFKDKIVLIGATAPSKQDIQNSAMGRMPGVEIHANAIATLMQGKTMANLFSTTSEQGVFVFVLVIGSGLLLCLLKRPNLQILAALAGSIAWVTIGYVSFIYGYTILPVVIPAIAIGLSGITLLTTGSISAQIDKLLLRRTLERYVAAPIVEEIINQPEGFRDLLEGRTIKAAVLFSDIRGFTTLSSRLPAKLLIQQLNTYLGGMVDAILEYQGTIDKFIGDAIMAEFGSPVSRGEKVDAMNAINAALNMRKTLTELRKVWQSENKIPFSNGIGINYGEITVGNIGSNRRLEYAVIGDTVNVASRVEGMTKELGTDIVITGQLYEMVKEQIDVVDFGEHALKGRVGNVHLYGVIGLKGGDHTDYEQVQMDLKRHMAVIDVLKKGNLPMRQE</sequence>
<keyword evidence="2" id="KW-0812">Transmembrane</keyword>
<dbReference type="PROSITE" id="PS50125">
    <property type="entry name" value="GUANYLATE_CYCLASE_2"/>
    <property type="match status" value="1"/>
</dbReference>
<dbReference type="Gene3D" id="3.30.70.1230">
    <property type="entry name" value="Nucleotide cyclase"/>
    <property type="match status" value="1"/>
</dbReference>
<dbReference type="Proteomes" id="UP000631421">
    <property type="component" value="Unassembled WGS sequence"/>
</dbReference>
<comment type="similarity">
    <text evidence="1">Belongs to the adenylyl cyclase class-3 family.</text>
</comment>
<name>A0A926URR1_9CYAN</name>
<proteinExistence type="inferred from homology"/>
<keyword evidence="2" id="KW-0472">Membrane</keyword>
<feature type="transmembrane region" description="Helical" evidence="2">
    <location>
        <begin position="345"/>
        <end position="362"/>
    </location>
</feature>
<dbReference type="GO" id="GO:0004016">
    <property type="term" value="F:adenylate cyclase activity"/>
    <property type="evidence" value="ECO:0007669"/>
    <property type="project" value="UniProtKB-ARBA"/>
</dbReference>
<dbReference type="PANTHER" id="PTHR43081:SF1">
    <property type="entry name" value="ADENYLATE CYCLASE, TERMINAL-DIFFERENTIATION SPECIFIC"/>
    <property type="match status" value="1"/>
</dbReference>
<reference evidence="4" key="1">
    <citation type="journal article" date="2015" name="ISME J.">
        <title>Draft Genome Sequence of Streptomyces incarnatus NRRL8089, which Produces the Nucleoside Antibiotic Sinefungin.</title>
        <authorList>
            <person name="Oshima K."/>
            <person name="Hattori M."/>
            <person name="Shimizu H."/>
            <person name="Fukuda K."/>
            <person name="Nemoto M."/>
            <person name="Inagaki K."/>
            <person name="Tamura T."/>
        </authorList>
    </citation>
    <scope>NUCLEOTIDE SEQUENCE</scope>
    <source>
        <strain evidence="4">FACHB-1277</strain>
    </source>
</reference>
<dbReference type="InterPro" id="IPR029787">
    <property type="entry name" value="Nucleotide_cyclase"/>
</dbReference>
<dbReference type="CDD" id="cd07302">
    <property type="entry name" value="CHD"/>
    <property type="match status" value="1"/>
</dbReference>
<dbReference type="SUPFAM" id="SSF55073">
    <property type="entry name" value="Nucleotide cyclase"/>
    <property type="match status" value="1"/>
</dbReference>
<accession>A0A926URR1</accession>
<evidence type="ECO:0000313" key="4">
    <source>
        <dbReference type="EMBL" id="MBD2149082.1"/>
    </source>
</evidence>
<evidence type="ECO:0000256" key="1">
    <source>
        <dbReference type="ARBA" id="ARBA00005381"/>
    </source>
</evidence>
<dbReference type="InterPro" id="IPR050697">
    <property type="entry name" value="Adenylyl/Guanylyl_Cyclase_3/4"/>
</dbReference>
<dbReference type="Pfam" id="PF00211">
    <property type="entry name" value="Guanylate_cyc"/>
    <property type="match status" value="1"/>
</dbReference>
<dbReference type="InterPro" id="IPR007890">
    <property type="entry name" value="CHASE2"/>
</dbReference>
<dbReference type="PANTHER" id="PTHR43081">
    <property type="entry name" value="ADENYLATE CYCLASE, TERMINAL-DIFFERENTIATION SPECIFIC-RELATED"/>
    <property type="match status" value="1"/>
</dbReference>
<feature type="transmembrane region" description="Helical" evidence="2">
    <location>
        <begin position="397"/>
        <end position="418"/>
    </location>
</feature>
<dbReference type="InterPro" id="IPR001054">
    <property type="entry name" value="A/G_cyclase"/>
</dbReference>
<keyword evidence="5" id="KW-1185">Reference proteome</keyword>
<gene>
    <name evidence="4" type="ORF">H6F44_02920</name>
</gene>
<dbReference type="Pfam" id="PF05226">
    <property type="entry name" value="CHASE2"/>
    <property type="match status" value="1"/>
</dbReference>
<protein>
    <submittedName>
        <fullName evidence="4">Adenylate/guanylate cyclase domain-containing protein</fullName>
    </submittedName>
</protein>
<dbReference type="SMART" id="SM01080">
    <property type="entry name" value="CHASE2"/>
    <property type="match status" value="1"/>
</dbReference>
<feature type="domain" description="Guanylate cyclase" evidence="3">
    <location>
        <begin position="460"/>
        <end position="594"/>
    </location>
</feature>
<organism evidence="4 5">
    <name type="scientific">Pseudanabaena cinerea FACHB-1277</name>
    <dbReference type="NCBI Taxonomy" id="2949581"/>
    <lineage>
        <taxon>Bacteria</taxon>
        <taxon>Bacillati</taxon>
        <taxon>Cyanobacteriota</taxon>
        <taxon>Cyanophyceae</taxon>
        <taxon>Pseudanabaenales</taxon>
        <taxon>Pseudanabaenaceae</taxon>
        <taxon>Pseudanabaena</taxon>
        <taxon>Pseudanabaena cinerea</taxon>
    </lineage>
</organism>
<dbReference type="RefSeq" id="WP_190349413.1">
    <property type="nucleotide sequence ID" value="NZ_JACJPY010000005.1"/>
</dbReference>
<feature type="transmembrane region" description="Helical" evidence="2">
    <location>
        <begin position="369"/>
        <end position="391"/>
    </location>
</feature>
<dbReference type="GO" id="GO:0009190">
    <property type="term" value="P:cyclic nucleotide biosynthetic process"/>
    <property type="evidence" value="ECO:0007669"/>
    <property type="project" value="InterPro"/>
</dbReference>
<keyword evidence="2" id="KW-1133">Transmembrane helix</keyword>
<evidence type="ECO:0000259" key="3">
    <source>
        <dbReference type="PROSITE" id="PS50125"/>
    </source>
</evidence>
<evidence type="ECO:0000256" key="2">
    <source>
        <dbReference type="SAM" id="Phobius"/>
    </source>
</evidence>
<dbReference type="EMBL" id="JACJPY010000005">
    <property type="protein sequence ID" value="MBD2149082.1"/>
    <property type="molecule type" value="Genomic_DNA"/>
</dbReference>
<dbReference type="GO" id="GO:0035556">
    <property type="term" value="P:intracellular signal transduction"/>
    <property type="evidence" value="ECO:0007669"/>
    <property type="project" value="InterPro"/>
</dbReference>
<dbReference type="SMART" id="SM00044">
    <property type="entry name" value="CYCc"/>
    <property type="match status" value="1"/>
</dbReference>
<reference evidence="4" key="2">
    <citation type="submission" date="2020-08" db="EMBL/GenBank/DDBJ databases">
        <authorList>
            <person name="Chen M."/>
            <person name="Teng W."/>
            <person name="Zhao L."/>
            <person name="Hu C."/>
            <person name="Zhou Y."/>
            <person name="Han B."/>
            <person name="Song L."/>
            <person name="Shu W."/>
        </authorList>
    </citation>
    <scope>NUCLEOTIDE SEQUENCE</scope>
    <source>
        <strain evidence="4">FACHB-1277</strain>
    </source>
</reference>
<dbReference type="AlphaFoldDB" id="A0A926URR1"/>